<evidence type="ECO:0000313" key="3">
    <source>
        <dbReference type="Proteomes" id="UP000298327"/>
    </source>
</evidence>
<comment type="caution">
    <text evidence="2">The sequence shown here is derived from an EMBL/GenBank/DDBJ whole genome shotgun (WGS) entry which is preliminary data.</text>
</comment>
<dbReference type="CDD" id="cd14733">
    <property type="entry name" value="BACK"/>
    <property type="match status" value="1"/>
</dbReference>
<dbReference type="Gene3D" id="3.30.710.10">
    <property type="entry name" value="Potassium Channel Kv1.1, Chain A"/>
    <property type="match status" value="1"/>
</dbReference>
<dbReference type="Pfam" id="PF00651">
    <property type="entry name" value="BTB"/>
    <property type="match status" value="1"/>
</dbReference>
<dbReference type="STRING" id="205917.A0A4Y9XSR0"/>
<reference evidence="2 3" key="1">
    <citation type="submission" date="2019-02" db="EMBL/GenBank/DDBJ databases">
        <title>Genome sequencing of the rare red list fungi Dentipellis fragilis.</title>
        <authorList>
            <person name="Buettner E."/>
            <person name="Kellner H."/>
        </authorList>
    </citation>
    <scope>NUCLEOTIDE SEQUENCE [LARGE SCALE GENOMIC DNA]</scope>
    <source>
        <strain evidence="2 3">DSM 105465</strain>
    </source>
</reference>
<accession>A0A4Y9XSR0</accession>
<protein>
    <recommendedName>
        <fullName evidence="1">BTB domain-containing protein</fullName>
    </recommendedName>
</protein>
<dbReference type="SUPFAM" id="SSF54695">
    <property type="entry name" value="POZ domain"/>
    <property type="match status" value="1"/>
</dbReference>
<dbReference type="InterPro" id="IPR011333">
    <property type="entry name" value="SKP1/BTB/POZ_sf"/>
</dbReference>
<evidence type="ECO:0000313" key="2">
    <source>
        <dbReference type="EMBL" id="TFY53085.1"/>
    </source>
</evidence>
<name>A0A4Y9XSR0_9AGAM</name>
<organism evidence="2 3">
    <name type="scientific">Dentipellis fragilis</name>
    <dbReference type="NCBI Taxonomy" id="205917"/>
    <lineage>
        <taxon>Eukaryota</taxon>
        <taxon>Fungi</taxon>
        <taxon>Dikarya</taxon>
        <taxon>Basidiomycota</taxon>
        <taxon>Agaricomycotina</taxon>
        <taxon>Agaricomycetes</taxon>
        <taxon>Russulales</taxon>
        <taxon>Hericiaceae</taxon>
        <taxon>Dentipellis</taxon>
    </lineage>
</organism>
<evidence type="ECO:0000259" key="1">
    <source>
        <dbReference type="SMART" id="SM00225"/>
    </source>
</evidence>
<dbReference type="AlphaFoldDB" id="A0A4Y9XSR0"/>
<feature type="domain" description="BTB" evidence="1">
    <location>
        <begin position="21"/>
        <end position="128"/>
    </location>
</feature>
<dbReference type="OrthoDB" id="3164835at2759"/>
<dbReference type="InterPro" id="IPR000210">
    <property type="entry name" value="BTB/POZ_dom"/>
</dbReference>
<sequence>MLSDPREALQYADAPFDGSDGDIILRSSDKVHFVAFKNILSIASPMFCGMFTLPQGVTPDSIEPSSRRQIVQLSEDARAIDIMLRACYPKRRPKITGMEDARIVLELSRKYQMEVLQEIAEDMLTAIIPSNPVSVYALASHYDLTDLAARAATFTNFLESLYSDDLHLLDGKQFYLLVHYRQRCSEAAISTTANWTWITTFPTAMFQQAAMQLPSPCNCFPADSSRTKIISRAGTAYRATHWWWRYIEQTKGALKDMPSGHVVSDPTFLKATLDEARACCNCKTRMDGNQDALRNFAQVFAEEVDKAVVQVSVKFLLNGHFVVTVASLS</sequence>
<dbReference type="Proteomes" id="UP000298327">
    <property type="component" value="Unassembled WGS sequence"/>
</dbReference>
<dbReference type="EMBL" id="SEOQ01001204">
    <property type="protein sequence ID" value="TFY53085.1"/>
    <property type="molecule type" value="Genomic_DNA"/>
</dbReference>
<gene>
    <name evidence="2" type="ORF">EVG20_g10271</name>
</gene>
<dbReference type="SMART" id="SM00225">
    <property type="entry name" value="BTB"/>
    <property type="match status" value="1"/>
</dbReference>
<proteinExistence type="predicted"/>
<keyword evidence="3" id="KW-1185">Reference proteome</keyword>